<protein>
    <submittedName>
        <fullName evidence="1">Uncharacterized protein</fullName>
    </submittedName>
</protein>
<dbReference type="Proteomes" id="UP001177003">
    <property type="component" value="Chromosome 1"/>
</dbReference>
<accession>A0AA35VC71</accession>
<dbReference type="AlphaFoldDB" id="A0AA35VC71"/>
<organism evidence="1 2">
    <name type="scientific">Lactuca saligna</name>
    <name type="common">Willowleaf lettuce</name>
    <dbReference type="NCBI Taxonomy" id="75948"/>
    <lineage>
        <taxon>Eukaryota</taxon>
        <taxon>Viridiplantae</taxon>
        <taxon>Streptophyta</taxon>
        <taxon>Embryophyta</taxon>
        <taxon>Tracheophyta</taxon>
        <taxon>Spermatophyta</taxon>
        <taxon>Magnoliopsida</taxon>
        <taxon>eudicotyledons</taxon>
        <taxon>Gunneridae</taxon>
        <taxon>Pentapetalae</taxon>
        <taxon>asterids</taxon>
        <taxon>campanulids</taxon>
        <taxon>Asterales</taxon>
        <taxon>Asteraceae</taxon>
        <taxon>Cichorioideae</taxon>
        <taxon>Cichorieae</taxon>
        <taxon>Lactucinae</taxon>
        <taxon>Lactuca</taxon>
    </lineage>
</organism>
<dbReference type="EMBL" id="OX465077">
    <property type="protein sequence ID" value="CAI9268925.1"/>
    <property type="molecule type" value="Genomic_DNA"/>
</dbReference>
<proteinExistence type="predicted"/>
<keyword evidence="2" id="KW-1185">Reference proteome</keyword>
<evidence type="ECO:0000313" key="2">
    <source>
        <dbReference type="Proteomes" id="UP001177003"/>
    </source>
</evidence>
<gene>
    <name evidence="1" type="ORF">LSALG_LOCUS9323</name>
</gene>
<sequence length="105" mass="12008">MGFGSLLNIDMETAPGLLNYYLLYHYDPDSSRLVLENMVITITKDTIHNMLGLPNVGEDLLNMNSCEKDNEVLLEWNNQYDKKGFNGEEYLKMIKNTKQDSLSLG</sequence>
<evidence type="ECO:0000313" key="1">
    <source>
        <dbReference type="EMBL" id="CAI9268925.1"/>
    </source>
</evidence>
<name>A0AA35VC71_LACSI</name>
<reference evidence="1" key="1">
    <citation type="submission" date="2023-04" db="EMBL/GenBank/DDBJ databases">
        <authorList>
            <person name="Vijverberg K."/>
            <person name="Xiong W."/>
            <person name="Schranz E."/>
        </authorList>
    </citation>
    <scope>NUCLEOTIDE SEQUENCE</scope>
</reference>